<feature type="transmembrane region" description="Helical" evidence="1">
    <location>
        <begin position="12"/>
        <end position="29"/>
    </location>
</feature>
<dbReference type="RefSeq" id="WP_167147590.1">
    <property type="nucleotide sequence ID" value="NZ_JAAMOX010000001.1"/>
</dbReference>
<evidence type="ECO:0000256" key="1">
    <source>
        <dbReference type="SAM" id="Phobius"/>
    </source>
</evidence>
<dbReference type="EMBL" id="JAAMOX010000001">
    <property type="protein sequence ID" value="NIH52683.1"/>
    <property type="molecule type" value="Genomic_DNA"/>
</dbReference>
<dbReference type="AlphaFoldDB" id="A0A7X5QZ54"/>
<sequence length="339" mass="37762">MTVDSPRSKRIPVLIIVAVILGALVFLGFSNKQAIEDQFTIWGFTPTAEVTAVQNRLQLTGEGTTAFLASAPTLESSQRFNEQCLNVDHSDEGHVLGCFTGSRIHLFKVDDERLDGIVEVTAAHELLHATYSRLSAGEQEQVNNELEAEYERLKPEHPEIEERMQVYANLPHASFVNELHSVLGTEVADLSPELEEHYAKYFTSRSVILDLFESYHSVFTAIQSEATDIEAQMKELGDSIESRSATYQTDVTQLNADILSFNERAAAGDFRTATQFASEKAPLEERRVALETTRAQLETDVETYNGLRDRLLELDAKSQELNRVINSGLAPAPEIEDGD</sequence>
<keyword evidence="1" id="KW-1133">Transmembrane helix</keyword>
<dbReference type="Proteomes" id="UP000541033">
    <property type="component" value="Unassembled WGS sequence"/>
</dbReference>
<evidence type="ECO:0000313" key="3">
    <source>
        <dbReference type="Proteomes" id="UP000541033"/>
    </source>
</evidence>
<proteinExistence type="predicted"/>
<protein>
    <submittedName>
        <fullName evidence="2">Uncharacterized protein</fullName>
    </submittedName>
</protein>
<gene>
    <name evidence="2" type="ORF">FHX76_000551</name>
</gene>
<keyword evidence="1" id="KW-0812">Transmembrane</keyword>
<organism evidence="2 3">
    <name type="scientific">Lysinibacter cavernae</name>
    <dbReference type="NCBI Taxonomy" id="1640652"/>
    <lineage>
        <taxon>Bacteria</taxon>
        <taxon>Bacillati</taxon>
        <taxon>Actinomycetota</taxon>
        <taxon>Actinomycetes</taxon>
        <taxon>Micrococcales</taxon>
        <taxon>Microbacteriaceae</taxon>
        <taxon>Lysinibacter</taxon>
    </lineage>
</organism>
<comment type="caution">
    <text evidence="2">The sequence shown here is derived from an EMBL/GenBank/DDBJ whole genome shotgun (WGS) entry which is preliminary data.</text>
</comment>
<accession>A0A7X5QZ54</accession>
<keyword evidence="3" id="KW-1185">Reference proteome</keyword>
<reference evidence="2 3" key="1">
    <citation type="submission" date="2020-02" db="EMBL/GenBank/DDBJ databases">
        <title>Sequencing the genomes of 1000 actinobacteria strains.</title>
        <authorList>
            <person name="Klenk H.-P."/>
        </authorList>
    </citation>
    <scope>NUCLEOTIDE SEQUENCE [LARGE SCALE GENOMIC DNA]</scope>
    <source>
        <strain evidence="2 3">DSM 27960</strain>
    </source>
</reference>
<evidence type="ECO:0000313" key="2">
    <source>
        <dbReference type="EMBL" id="NIH52683.1"/>
    </source>
</evidence>
<name>A0A7X5QZ54_9MICO</name>
<keyword evidence="1" id="KW-0472">Membrane</keyword>